<dbReference type="PANTHER" id="PTHR35091">
    <property type="entry name" value="FLAGELLAR PROTEIN FLIL"/>
    <property type="match status" value="1"/>
</dbReference>
<keyword evidence="11" id="KW-0969">Cilium</keyword>
<dbReference type="GO" id="GO:0009425">
    <property type="term" value="C:bacterial-type flagellum basal body"/>
    <property type="evidence" value="ECO:0007669"/>
    <property type="project" value="InterPro"/>
</dbReference>
<comment type="subcellular location">
    <subcellularLocation>
        <location evidence="10">Cell inner membrane</location>
    </subcellularLocation>
    <subcellularLocation>
        <location evidence="2">Cell membrane</location>
        <topology evidence="2">Single-pass membrane protein</topology>
    </subcellularLocation>
</comment>
<evidence type="ECO:0000256" key="1">
    <source>
        <dbReference type="ARBA" id="ARBA00002254"/>
    </source>
</evidence>
<evidence type="ECO:0000256" key="6">
    <source>
        <dbReference type="ARBA" id="ARBA00022692"/>
    </source>
</evidence>
<evidence type="ECO:0000256" key="2">
    <source>
        <dbReference type="ARBA" id="ARBA00004162"/>
    </source>
</evidence>
<comment type="caution">
    <text evidence="11">The sequence shown here is derived from an EMBL/GenBank/DDBJ whole genome shotgun (WGS) entry which is preliminary data.</text>
</comment>
<keyword evidence="6 10" id="KW-0812">Transmembrane</keyword>
<protein>
    <recommendedName>
        <fullName evidence="10">Flagellar protein FliL</fullName>
    </recommendedName>
</protein>
<evidence type="ECO:0000256" key="9">
    <source>
        <dbReference type="ARBA" id="ARBA00023136"/>
    </source>
</evidence>
<evidence type="ECO:0000313" key="11">
    <source>
        <dbReference type="EMBL" id="MBO8415595.1"/>
    </source>
</evidence>
<accession>A0A9D9DA04</accession>
<comment type="function">
    <text evidence="1 10">Controls the rotational direction of flagella during chemotaxis.</text>
</comment>
<dbReference type="InterPro" id="IPR005503">
    <property type="entry name" value="FliL"/>
</dbReference>
<keyword evidence="5 10" id="KW-0145">Chemotaxis</keyword>
<keyword evidence="4" id="KW-1003">Cell membrane</keyword>
<dbReference type="Proteomes" id="UP000823631">
    <property type="component" value="Unassembled WGS sequence"/>
</dbReference>
<keyword evidence="7 10" id="KW-0283">Flagellar rotation</keyword>
<evidence type="ECO:0000256" key="3">
    <source>
        <dbReference type="ARBA" id="ARBA00008281"/>
    </source>
</evidence>
<dbReference type="AlphaFoldDB" id="A0A9D9DA04"/>
<evidence type="ECO:0000256" key="7">
    <source>
        <dbReference type="ARBA" id="ARBA00022779"/>
    </source>
</evidence>
<keyword evidence="8 10" id="KW-1133">Transmembrane helix</keyword>
<reference evidence="11" key="2">
    <citation type="journal article" date="2021" name="PeerJ">
        <title>Extensive microbial diversity within the chicken gut microbiome revealed by metagenomics and culture.</title>
        <authorList>
            <person name="Gilroy R."/>
            <person name="Ravi A."/>
            <person name="Getino M."/>
            <person name="Pursley I."/>
            <person name="Horton D.L."/>
            <person name="Alikhan N.F."/>
            <person name="Baker D."/>
            <person name="Gharbi K."/>
            <person name="Hall N."/>
            <person name="Watson M."/>
            <person name="Adriaenssens E.M."/>
            <person name="Foster-Nyarko E."/>
            <person name="Jarju S."/>
            <person name="Secka A."/>
            <person name="Antonio M."/>
            <person name="Oren A."/>
            <person name="Chaudhuri R.R."/>
            <person name="La Ragione R."/>
            <person name="Hildebrand F."/>
            <person name="Pallen M.J."/>
        </authorList>
    </citation>
    <scope>NUCLEOTIDE SEQUENCE</scope>
    <source>
        <strain evidence="11">17213</strain>
    </source>
</reference>
<evidence type="ECO:0000313" key="12">
    <source>
        <dbReference type="Proteomes" id="UP000823631"/>
    </source>
</evidence>
<dbReference type="GO" id="GO:0005886">
    <property type="term" value="C:plasma membrane"/>
    <property type="evidence" value="ECO:0007669"/>
    <property type="project" value="UniProtKB-SubCell"/>
</dbReference>
<reference evidence="11" key="1">
    <citation type="submission" date="2020-10" db="EMBL/GenBank/DDBJ databases">
        <authorList>
            <person name="Gilroy R."/>
        </authorList>
    </citation>
    <scope>NUCLEOTIDE SEQUENCE</scope>
    <source>
        <strain evidence="11">17213</strain>
    </source>
</reference>
<evidence type="ECO:0000256" key="10">
    <source>
        <dbReference type="RuleBase" id="RU364125"/>
    </source>
</evidence>
<dbReference type="GO" id="GO:0071978">
    <property type="term" value="P:bacterial-type flagellum-dependent swarming motility"/>
    <property type="evidence" value="ECO:0007669"/>
    <property type="project" value="TreeGrafter"/>
</dbReference>
<keyword evidence="9 10" id="KW-0472">Membrane</keyword>
<feature type="transmembrane region" description="Helical" evidence="10">
    <location>
        <begin position="20"/>
        <end position="42"/>
    </location>
</feature>
<evidence type="ECO:0000256" key="4">
    <source>
        <dbReference type="ARBA" id="ARBA00022475"/>
    </source>
</evidence>
<dbReference type="EMBL" id="JADINH010000094">
    <property type="protein sequence ID" value="MBO8415595.1"/>
    <property type="molecule type" value="Genomic_DNA"/>
</dbReference>
<organism evidence="11 12">
    <name type="scientific">Candidatus Avisuccinivibrio stercorigallinarum</name>
    <dbReference type="NCBI Taxonomy" id="2840704"/>
    <lineage>
        <taxon>Bacteria</taxon>
        <taxon>Pseudomonadati</taxon>
        <taxon>Pseudomonadota</taxon>
        <taxon>Gammaproteobacteria</taxon>
        <taxon>Aeromonadales</taxon>
        <taxon>Succinivibrionaceae</taxon>
        <taxon>Succinivibrionaceae incertae sedis</taxon>
        <taxon>Candidatus Avisuccinivibrio</taxon>
    </lineage>
</organism>
<dbReference type="PANTHER" id="PTHR35091:SF2">
    <property type="entry name" value="FLAGELLAR PROTEIN FLIL"/>
    <property type="match status" value="1"/>
</dbReference>
<keyword evidence="11" id="KW-0966">Cell projection</keyword>
<sequence>MSDDVENSGSGRKKGRLRKWLLIALAAVIVLGGASYTGIAYLNNLPPFEPSGPTPEEIAAERVAQEQAMQQDLTERFVTFPQAFTFNVQDGTRMHMMQIEVALMVIGPQNEELAKQHSSLIQAVISEVTARQTYASLVNQTGRQRLKRLLLEAIRSKMSGVVQRPVVEQVLFTNFVMQ</sequence>
<keyword evidence="10" id="KW-0997">Cell inner membrane</keyword>
<proteinExistence type="inferred from homology"/>
<gene>
    <name evidence="11" type="ORF">IAB19_04345</name>
</gene>
<dbReference type="GO" id="GO:0006935">
    <property type="term" value="P:chemotaxis"/>
    <property type="evidence" value="ECO:0007669"/>
    <property type="project" value="UniProtKB-KW"/>
</dbReference>
<name>A0A9D9DA04_9GAMM</name>
<comment type="similarity">
    <text evidence="3 10">Belongs to the FliL family.</text>
</comment>
<keyword evidence="11" id="KW-0282">Flagellum</keyword>
<evidence type="ECO:0000256" key="8">
    <source>
        <dbReference type="ARBA" id="ARBA00022989"/>
    </source>
</evidence>
<evidence type="ECO:0000256" key="5">
    <source>
        <dbReference type="ARBA" id="ARBA00022500"/>
    </source>
</evidence>
<dbReference type="Pfam" id="PF03748">
    <property type="entry name" value="FliL"/>
    <property type="match status" value="1"/>
</dbReference>